<feature type="compositionally biased region" description="Basic residues" evidence="1">
    <location>
        <begin position="76"/>
        <end position="98"/>
    </location>
</feature>
<accession>A0AAW0P8M7</accession>
<organism evidence="2 3">
    <name type="scientific">Mugilogobius chulae</name>
    <name type="common">yellowstripe goby</name>
    <dbReference type="NCBI Taxonomy" id="88201"/>
    <lineage>
        <taxon>Eukaryota</taxon>
        <taxon>Metazoa</taxon>
        <taxon>Chordata</taxon>
        <taxon>Craniata</taxon>
        <taxon>Vertebrata</taxon>
        <taxon>Euteleostomi</taxon>
        <taxon>Actinopterygii</taxon>
        <taxon>Neopterygii</taxon>
        <taxon>Teleostei</taxon>
        <taxon>Neoteleostei</taxon>
        <taxon>Acanthomorphata</taxon>
        <taxon>Gobiaria</taxon>
        <taxon>Gobiiformes</taxon>
        <taxon>Gobioidei</taxon>
        <taxon>Gobiidae</taxon>
        <taxon>Gobionellinae</taxon>
        <taxon>Mugilogobius</taxon>
    </lineage>
</organism>
<dbReference type="AlphaFoldDB" id="A0AAW0P8M7"/>
<evidence type="ECO:0000313" key="3">
    <source>
        <dbReference type="Proteomes" id="UP001460270"/>
    </source>
</evidence>
<dbReference type="EMBL" id="JBBPFD010000010">
    <property type="protein sequence ID" value="KAK7910445.1"/>
    <property type="molecule type" value="Genomic_DNA"/>
</dbReference>
<protein>
    <submittedName>
        <fullName evidence="2">Uncharacterized protein</fullName>
    </submittedName>
</protein>
<feature type="region of interest" description="Disordered" evidence="1">
    <location>
        <begin position="76"/>
        <end position="114"/>
    </location>
</feature>
<sequence length="114" mass="12845">MTHELFEGDETKYIIYYVSQAGGELPGYSGSRVQYGSGIGGLLRGLLRWAYPLVSRGLLRKNQDGNGLVVFTKKAVKRPPARRVPKTTTKKRKRRSTVRRVTFPTQRPDKGGQH</sequence>
<keyword evidence="3" id="KW-1185">Reference proteome</keyword>
<reference evidence="3" key="1">
    <citation type="submission" date="2024-04" db="EMBL/GenBank/DDBJ databases">
        <title>Salinicola lusitanus LLJ914,a marine bacterium isolated from the Okinawa Trough.</title>
        <authorList>
            <person name="Li J."/>
        </authorList>
    </citation>
    <scope>NUCLEOTIDE SEQUENCE [LARGE SCALE GENOMIC DNA]</scope>
</reference>
<dbReference type="Proteomes" id="UP001460270">
    <property type="component" value="Unassembled WGS sequence"/>
</dbReference>
<gene>
    <name evidence="2" type="ORF">WMY93_015129</name>
</gene>
<name>A0AAW0P8M7_9GOBI</name>
<comment type="caution">
    <text evidence="2">The sequence shown here is derived from an EMBL/GenBank/DDBJ whole genome shotgun (WGS) entry which is preliminary data.</text>
</comment>
<proteinExistence type="predicted"/>
<evidence type="ECO:0000256" key="1">
    <source>
        <dbReference type="SAM" id="MobiDB-lite"/>
    </source>
</evidence>
<evidence type="ECO:0000313" key="2">
    <source>
        <dbReference type="EMBL" id="KAK7910445.1"/>
    </source>
</evidence>